<reference evidence="16" key="1">
    <citation type="submission" date="2023-07" db="EMBL/GenBank/DDBJ databases">
        <title>Conexibacter stalactiti sp. nov., isolated from stalactites in a lava cave and emended description of the genus Conexibacter.</title>
        <authorList>
            <person name="Lee S.D."/>
        </authorList>
    </citation>
    <scope>NUCLEOTIDE SEQUENCE [LARGE SCALE GENOMIC DNA]</scope>
    <source>
        <strain evidence="16">KCTC 39840</strain>
    </source>
</reference>
<dbReference type="InterPro" id="IPR009721">
    <property type="entry name" value="O-acyltransferase_WSD1_C"/>
</dbReference>
<evidence type="ECO:0000256" key="2">
    <source>
        <dbReference type="ARBA" id="ARBA00005189"/>
    </source>
</evidence>
<dbReference type="Gene3D" id="3.30.559.10">
    <property type="entry name" value="Chloramphenicol acetyltransferase-like domain"/>
    <property type="match status" value="1"/>
</dbReference>
<evidence type="ECO:0000256" key="4">
    <source>
        <dbReference type="ARBA" id="ARBA00013244"/>
    </source>
</evidence>
<feature type="region of interest" description="Disordered" evidence="12">
    <location>
        <begin position="468"/>
        <end position="498"/>
    </location>
</feature>
<dbReference type="Gene3D" id="3.30.559.30">
    <property type="entry name" value="Nonribosomal peptide synthetase, condensation domain"/>
    <property type="match status" value="1"/>
</dbReference>
<evidence type="ECO:0000313" key="15">
    <source>
        <dbReference type="EMBL" id="MDW5598594.1"/>
    </source>
</evidence>
<dbReference type="Pfam" id="PF03007">
    <property type="entry name" value="WS_DGAT_cat"/>
    <property type="match status" value="1"/>
</dbReference>
<gene>
    <name evidence="15" type="ORF">R7226_29810</name>
</gene>
<dbReference type="EMBL" id="JAWSTH010000155">
    <property type="protein sequence ID" value="MDW5598594.1"/>
    <property type="molecule type" value="Genomic_DNA"/>
</dbReference>
<keyword evidence="8 11" id="KW-0443">Lipid metabolism</keyword>
<evidence type="ECO:0000313" key="16">
    <source>
        <dbReference type="Proteomes" id="UP001284601"/>
    </source>
</evidence>
<evidence type="ECO:0000256" key="8">
    <source>
        <dbReference type="ARBA" id="ARBA00023098"/>
    </source>
</evidence>
<evidence type="ECO:0000259" key="14">
    <source>
        <dbReference type="Pfam" id="PF06974"/>
    </source>
</evidence>
<proteinExistence type="inferred from homology"/>
<keyword evidence="9 11" id="KW-0012">Acyltransferase</keyword>
<feature type="compositionally biased region" description="Basic residues" evidence="12">
    <location>
        <begin position="474"/>
        <end position="483"/>
    </location>
</feature>
<dbReference type="Pfam" id="PF06974">
    <property type="entry name" value="WS_DGAT_C"/>
    <property type="match status" value="1"/>
</dbReference>
<name>A0ABU4I2T4_9ACTN</name>
<dbReference type="InterPro" id="IPR014292">
    <property type="entry name" value="Acyl_transf_WS/DGAT"/>
</dbReference>
<keyword evidence="6 11" id="KW-0808">Transferase</keyword>
<comment type="similarity">
    <text evidence="3 11">Belongs to the long-chain O-acyltransferase family.</text>
</comment>
<comment type="catalytic activity">
    <reaction evidence="10 11">
        <text>an acyl-CoA + a 1,2-diacyl-sn-glycerol = a triacyl-sn-glycerol + CoA</text>
        <dbReference type="Rhea" id="RHEA:10868"/>
        <dbReference type="ChEBI" id="CHEBI:17815"/>
        <dbReference type="ChEBI" id="CHEBI:57287"/>
        <dbReference type="ChEBI" id="CHEBI:58342"/>
        <dbReference type="ChEBI" id="CHEBI:64615"/>
        <dbReference type="EC" id="2.3.1.20"/>
    </reaction>
</comment>
<dbReference type="PANTHER" id="PTHR31650:SF1">
    <property type="entry name" value="WAX ESTER SYNTHASE_DIACYLGLYCEROL ACYLTRANSFERASE 4-RELATED"/>
    <property type="match status" value="1"/>
</dbReference>
<evidence type="ECO:0000256" key="6">
    <source>
        <dbReference type="ARBA" id="ARBA00022679"/>
    </source>
</evidence>
<dbReference type="InterPro" id="IPR023213">
    <property type="entry name" value="CAT-like_dom_sf"/>
</dbReference>
<evidence type="ECO:0000256" key="10">
    <source>
        <dbReference type="ARBA" id="ARBA00048109"/>
    </source>
</evidence>
<keyword evidence="16" id="KW-1185">Reference proteome</keyword>
<dbReference type="GO" id="GO:0016746">
    <property type="term" value="F:acyltransferase activity"/>
    <property type="evidence" value="ECO:0007669"/>
    <property type="project" value="UniProtKB-KW"/>
</dbReference>
<keyword evidence="7 11" id="KW-0319">Glycerol metabolism</keyword>
<protein>
    <recommendedName>
        <fullName evidence="4 11">Diacylglycerol O-acyltransferase</fullName>
        <ecNumber evidence="4 11">2.3.1.20</ecNumber>
    </recommendedName>
</protein>
<evidence type="ECO:0000256" key="5">
    <source>
        <dbReference type="ARBA" id="ARBA00022516"/>
    </source>
</evidence>
<dbReference type="RefSeq" id="WP_318601125.1">
    <property type="nucleotide sequence ID" value="NZ_JAWSTH010000155.1"/>
</dbReference>
<sequence>MASVANRDRLTGLDSSFLHLEHDSATHMHVASCMVFEGPPPTHDELVAHVEARLHLVPRYRQRLAFVPLSQGRPVWVDDPHFNTRYHVQHHALPSPGGEEELKQLAGRAFSQQLDRNKPLWELWLVEGLADGRFALLGKTHHALVDGISGVDITTVLFDLTPEPTPTPAPDAPWVPRPLPTNAQLLADALLERTTVPGEIARGMRASLRAPRRVLRKVVGDLSAVGSFTLPGVRGAPPSPLNVRIGPHRRFTWSDAELSRVKAIKDALGGTVNDVVLATVAGGLGRYLRAHGHPTIDLVLRAMIPVSVRADAERGALGNQVAAIWAGLPVGVTDPLERLELVKREMEGLKESGQAVGARVLTELTGFAPPTVMAQAARLQAHQRFFNLVVTNVPGPQLPLYVLGRRMQAIYPMVPLAQNQALGIAIMSYDGRISFGLNADFDALPDLELLAGQLSEALEELAVAAGLPPLDTPRRRRNGRPSRRAGEKARAAAGRAAR</sequence>
<comment type="pathway">
    <text evidence="1 11">Glycerolipid metabolism; triacylglycerol biosynthesis.</text>
</comment>
<accession>A0ABU4I2T4</accession>
<organism evidence="15 16">
    <name type="scientific">Conexibacter stalactiti</name>
    <dbReference type="NCBI Taxonomy" id="1940611"/>
    <lineage>
        <taxon>Bacteria</taxon>
        <taxon>Bacillati</taxon>
        <taxon>Actinomycetota</taxon>
        <taxon>Thermoleophilia</taxon>
        <taxon>Solirubrobacterales</taxon>
        <taxon>Conexibacteraceae</taxon>
        <taxon>Conexibacter</taxon>
    </lineage>
</organism>
<feature type="domain" description="O-acyltransferase WSD1-like N-terminal" evidence="13">
    <location>
        <begin position="10"/>
        <end position="276"/>
    </location>
</feature>
<dbReference type="PANTHER" id="PTHR31650">
    <property type="entry name" value="O-ACYLTRANSFERASE (WSD1-LIKE) FAMILY PROTEIN"/>
    <property type="match status" value="1"/>
</dbReference>
<dbReference type="Proteomes" id="UP001284601">
    <property type="component" value="Unassembled WGS sequence"/>
</dbReference>
<evidence type="ECO:0000256" key="7">
    <source>
        <dbReference type="ARBA" id="ARBA00022798"/>
    </source>
</evidence>
<comment type="pathway">
    <text evidence="2">Lipid metabolism.</text>
</comment>
<dbReference type="InterPro" id="IPR045034">
    <property type="entry name" value="O-acyltransferase_WSD1-like"/>
</dbReference>
<comment type="caution">
    <text evidence="15">The sequence shown here is derived from an EMBL/GenBank/DDBJ whole genome shotgun (WGS) entry which is preliminary data.</text>
</comment>
<dbReference type="InterPro" id="IPR004255">
    <property type="entry name" value="O-acyltransferase_WSD1_N"/>
</dbReference>
<evidence type="ECO:0000259" key="13">
    <source>
        <dbReference type="Pfam" id="PF03007"/>
    </source>
</evidence>
<feature type="domain" description="O-acyltransferase WSD1 C-terminal" evidence="14">
    <location>
        <begin position="318"/>
        <end position="461"/>
    </location>
</feature>
<dbReference type="EC" id="2.3.1.20" evidence="4 11"/>
<dbReference type="SUPFAM" id="SSF52777">
    <property type="entry name" value="CoA-dependent acyltransferases"/>
    <property type="match status" value="2"/>
</dbReference>
<dbReference type="NCBIfam" id="TIGR02946">
    <property type="entry name" value="acyl_WS_DGAT"/>
    <property type="match status" value="1"/>
</dbReference>
<evidence type="ECO:0000256" key="9">
    <source>
        <dbReference type="ARBA" id="ARBA00023315"/>
    </source>
</evidence>
<evidence type="ECO:0000256" key="1">
    <source>
        <dbReference type="ARBA" id="ARBA00004771"/>
    </source>
</evidence>
<evidence type="ECO:0000256" key="12">
    <source>
        <dbReference type="SAM" id="MobiDB-lite"/>
    </source>
</evidence>
<evidence type="ECO:0000256" key="3">
    <source>
        <dbReference type="ARBA" id="ARBA00009587"/>
    </source>
</evidence>
<evidence type="ECO:0000256" key="11">
    <source>
        <dbReference type="RuleBase" id="RU361241"/>
    </source>
</evidence>
<keyword evidence="5 11" id="KW-0444">Lipid biosynthesis</keyword>